<feature type="region of interest" description="Disordered" evidence="1">
    <location>
        <begin position="410"/>
        <end position="436"/>
    </location>
</feature>
<protein>
    <submittedName>
        <fullName evidence="3">Putative portal protein</fullName>
    </submittedName>
</protein>
<evidence type="ECO:0000313" key="4">
    <source>
        <dbReference type="Proteomes" id="UP000225954"/>
    </source>
</evidence>
<dbReference type="EMBL" id="KT716399">
    <property type="protein sequence ID" value="ALH46208.1"/>
    <property type="molecule type" value="Genomic_DNA"/>
</dbReference>
<dbReference type="Pfam" id="PF06381">
    <property type="entry name" value="Phage_portal_3"/>
    <property type="match status" value="1"/>
</dbReference>
<evidence type="ECO:0000256" key="1">
    <source>
        <dbReference type="SAM" id="MobiDB-lite"/>
    </source>
</evidence>
<reference evidence="3 4" key="1">
    <citation type="journal article" date="2016" name="Genome Announc.">
        <title>Genome Sequences of Pseudomonas oryzihabitans Phage POR1 and Pseudomonas aeruginosa Phage PAE1.</title>
        <authorList>
            <person name="Dyson Z.A."/>
            <person name="Seviour R.J."/>
            <person name="Tucci J."/>
            <person name="Petrovski S."/>
        </authorList>
    </citation>
    <scope>NUCLEOTIDE SEQUENCE [LARGE SCALE GENOMIC DNA]</scope>
</reference>
<name>A0A0N9SI81_9CAUD</name>
<keyword evidence="4" id="KW-1185">Reference proteome</keyword>
<feature type="compositionally biased region" description="Polar residues" evidence="1">
    <location>
        <begin position="410"/>
        <end position="428"/>
    </location>
</feature>
<accession>A0A0N9SI81</accession>
<gene>
    <name evidence="3" type="ORF">POR1_3</name>
</gene>
<sequence length="451" mass="50027">MTNKELSDAEAAQVRQDDLLQATLQATGGALRAGVVMALPVALQSGHYMQLSNEYANDGIFSAIIDRPAEDAMSAGFEWHEKADPATVQAFENWNLDDVLTDALRFARLHGGALLVPAMPGSGRLSSALYFSRMKEITFWEVISLDRVTVSTRDNQGYPLTYNIRTKNTGQNGGQYELHRSRTIPVLGRRRTWDCVDTELLFPGISEGQRVREAAIRLSRSFNWAERALERKSQGVFKMKGLGQSLQQLKDGQALVAKRLELVDTVRSILNTIAVDAEDDYAIQDTNLSSISDSLDSQMQAVAAVSGVPITVLFGRRTTSLNSKGDSDTDTYYRLLDKIRTTYLRTPMREILRFASATLNVQVPEGELLVKVRPLKALSDYEESEIELRQAQALYARAQAIKLLVTQKEPGQQTGVDAQGKPITSQPTEKMPDLLTPEEAKAILMNEDDNK</sequence>
<dbReference type="Proteomes" id="UP000225954">
    <property type="component" value="Segment"/>
</dbReference>
<evidence type="ECO:0000313" key="3">
    <source>
        <dbReference type="EMBL" id="ALH46208.1"/>
    </source>
</evidence>
<organism evidence="3 4">
    <name type="scientific">Pseudomonas phage POR1</name>
    <dbReference type="NCBI Taxonomy" id="1718594"/>
    <lineage>
        <taxon>Viruses</taxon>
        <taxon>Duplodnaviria</taxon>
        <taxon>Heunggongvirae</taxon>
        <taxon>Uroviricota</taxon>
        <taxon>Caudoviricetes</taxon>
        <taxon>Porunavirus</taxon>
        <taxon>Porunavirus POR1</taxon>
    </lineage>
</organism>
<proteinExistence type="predicted"/>
<feature type="domain" description="Anti-CBASS protein Acb1-like N-terminal" evidence="2">
    <location>
        <begin position="50"/>
        <end position="393"/>
    </location>
</feature>
<dbReference type="InterPro" id="IPR024459">
    <property type="entry name" value="Acb1-like_N"/>
</dbReference>
<evidence type="ECO:0000259" key="2">
    <source>
        <dbReference type="Pfam" id="PF06381"/>
    </source>
</evidence>